<sequence length="62" mass="7012">MWAKPIEIHSRARISSGYVLLAGLTIRGRNYSCRHAKRLDSGRPRARSPHDTAGRSRIARPM</sequence>
<feature type="compositionally biased region" description="Basic and acidic residues" evidence="1">
    <location>
        <begin position="38"/>
        <end position="54"/>
    </location>
</feature>
<evidence type="ECO:0000313" key="3">
    <source>
        <dbReference type="Proteomes" id="UP000010411"/>
    </source>
</evidence>
<comment type="caution">
    <text evidence="2">The sequence shown here is derived from an EMBL/GenBank/DDBJ whole genome shotgun (WGS) entry which is preliminary data.</text>
</comment>
<protein>
    <submittedName>
        <fullName evidence="2">Uncharacterized protein</fullName>
    </submittedName>
</protein>
<name>L1KYI2_9ACTN</name>
<evidence type="ECO:0000313" key="2">
    <source>
        <dbReference type="EMBL" id="EKX65614.1"/>
    </source>
</evidence>
<evidence type="ECO:0000256" key="1">
    <source>
        <dbReference type="SAM" id="MobiDB-lite"/>
    </source>
</evidence>
<feature type="region of interest" description="Disordered" evidence="1">
    <location>
        <begin position="38"/>
        <end position="62"/>
    </location>
</feature>
<dbReference type="PATRIC" id="fig|698759.3.peg.3760"/>
<dbReference type="Proteomes" id="UP000010411">
    <property type="component" value="Unassembled WGS sequence"/>
</dbReference>
<dbReference type="EMBL" id="AEJC01000277">
    <property type="protein sequence ID" value="EKX65614.1"/>
    <property type="molecule type" value="Genomic_DNA"/>
</dbReference>
<proteinExistence type="predicted"/>
<accession>L1KYI2</accession>
<reference evidence="2 3" key="1">
    <citation type="submission" date="2012-11" db="EMBL/GenBank/DDBJ databases">
        <authorList>
            <person name="Huguet-Tapia J.C."/>
            <person name="Durkin A.S."/>
            <person name="Pettis G.S."/>
            <person name="Badger J.H."/>
        </authorList>
    </citation>
    <scope>NUCLEOTIDE SEQUENCE [LARGE SCALE GENOMIC DNA]</scope>
    <source>
        <strain evidence="2 3">91-03</strain>
    </source>
</reference>
<organism evidence="2 3">
    <name type="scientific">Streptomyces ipomoeae 91-03</name>
    <dbReference type="NCBI Taxonomy" id="698759"/>
    <lineage>
        <taxon>Bacteria</taxon>
        <taxon>Bacillati</taxon>
        <taxon>Actinomycetota</taxon>
        <taxon>Actinomycetes</taxon>
        <taxon>Kitasatosporales</taxon>
        <taxon>Streptomycetaceae</taxon>
        <taxon>Streptomyces</taxon>
    </lineage>
</organism>
<gene>
    <name evidence="2" type="ORF">STRIP9103_01111</name>
</gene>
<dbReference type="AlphaFoldDB" id="L1KYI2"/>
<keyword evidence="3" id="KW-1185">Reference proteome</keyword>